<accession>D2S864</accession>
<organism evidence="1 2">
    <name type="scientific">Geodermatophilus obscurus (strain ATCC 25078 / DSM 43160 / JCM 3152 / CCUG 61914 / KCC A-0152 / KCTC 9177 / NBRC 13315 / NRRL B-3577 / G-20)</name>
    <dbReference type="NCBI Taxonomy" id="526225"/>
    <lineage>
        <taxon>Bacteria</taxon>
        <taxon>Bacillati</taxon>
        <taxon>Actinomycetota</taxon>
        <taxon>Actinomycetes</taxon>
        <taxon>Geodermatophilales</taxon>
        <taxon>Geodermatophilaceae</taxon>
        <taxon>Geodermatophilus</taxon>
    </lineage>
</organism>
<reference evidence="2" key="2">
    <citation type="submission" date="2010-01" db="EMBL/GenBank/DDBJ databases">
        <title>The complete genome of Geodermatophilus obscurus DSM 43160.</title>
        <authorList>
            <consortium name="US DOE Joint Genome Institute (JGI-PGF)"/>
            <person name="Lucas S."/>
            <person name="Copeland A."/>
            <person name="Lapidus A."/>
            <person name="Glavina del Rio T."/>
            <person name="Dalin E."/>
            <person name="Tice H."/>
            <person name="Bruce D."/>
            <person name="Goodwin L."/>
            <person name="Pitluck S."/>
            <person name="Kyrpides N."/>
            <person name="Mavromatis K."/>
            <person name="Ivanova N."/>
            <person name="Munk A.C."/>
            <person name="Brettin T."/>
            <person name="Detter J.C."/>
            <person name="Han C."/>
            <person name="Larimer F."/>
            <person name="Land M."/>
            <person name="Hauser L."/>
            <person name="Markowitz V."/>
            <person name="Cheng J.-F."/>
            <person name="Hugenholtz P."/>
            <person name="Woyke T."/>
            <person name="Wu D."/>
            <person name="Jando M."/>
            <person name="Schneider S."/>
            <person name="Klenk H.-P."/>
            <person name="Eisen J.A."/>
        </authorList>
    </citation>
    <scope>NUCLEOTIDE SEQUENCE [LARGE SCALE GENOMIC DNA]</scope>
    <source>
        <strain evidence="2">ATCC 25078 / DSM 43160 / JCM 3152 / KCC A-0152 / KCTC 9177 / NBRC 13315 / NRRL B-3577 / G-20</strain>
    </source>
</reference>
<evidence type="ECO:0000313" key="2">
    <source>
        <dbReference type="Proteomes" id="UP000001382"/>
    </source>
</evidence>
<dbReference type="EMBL" id="CP001867">
    <property type="protein sequence ID" value="ADB73486.1"/>
    <property type="molecule type" value="Genomic_DNA"/>
</dbReference>
<evidence type="ECO:0000313" key="1">
    <source>
        <dbReference type="EMBL" id="ADB73486.1"/>
    </source>
</evidence>
<dbReference type="Proteomes" id="UP000001382">
    <property type="component" value="Chromosome"/>
</dbReference>
<dbReference type="KEGG" id="gob:Gobs_0716"/>
<proteinExistence type="predicted"/>
<dbReference type="AlphaFoldDB" id="D2S864"/>
<reference evidence="1 2" key="1">
    <citation type="journal article" date="2010" name="Stand. Genomic Sci.">
        <title>Complete genome sequence of Geodermatophilus obscurus type strain (G-20).</title>
        <authorList>
            <person name="Ivanova N."/>
            <person name="Sikorski J."/>
            <person name="Jando M."/>
            <person name="Munk C."/>
            <person name="Lapidus A."/>
            <person name="Glavina Del Rio T."/>
            <person name="Copeland A."/>
            <person name="Tice H."/>
            <person name="Cheng J.-F."/>
            <person name="Lucas S."/>
            <person name="Chen F."/>
            <person name="Nolan M."/>
            <person name="Bruce D."/>
            <person name="Goodwin L."/>
            <person name="Pitluck S."/>
            <person name="Mavromatis K."/>
            <person name="Mikhailova N."/>
            <person name="Pati A."/>
            <person name="Chen A."/>
            <person name="Palaniappan K."/>
            <person name="Land M."/>
            <person name="Hauser L."/>
            <person name="Chang Y.-J."/>
            <person name="Jeffries C.D."/>
            <person name="Meincke L."/>
            <person name="Brettin T."/>
            <person name="Detter J.C."/>
            <person name="Detter J.C."/>
            <person name="Rohde M."/>
            <person name="Goeker M."/>
            <person name="Bristow J."/>
            <person name="Eisen J.A."/>
            <person name="Markowitz V."/>
            <person name="Hugenholtz P."/>
            <person name="Kyrpides N.C."/>
            <person name="Klenk H.-P."/>
        </authorList>
    </citation>
    <scope>NUCLEOTIDE SEQUENCE [LARGE SCALE GENOMIC DNA]</scope>
    <source>
        <strain evidence="2">ATCC 25078 / DSM 43160 / JCM 3152 / KCC A-0152 / KCTC 9177 / NBRC 13315 / NRRL B-3577 / G-20</strain>
    </source>
</reference>
<keyword evidence="2" id="KW-1185">Reference proteome</keyword>
<sequence length="88" mass="9794">MVTQILSVPDWTKARVQQANTRPRCQIHSCRNLGRHTATTRCGCGEDSIHVCKKHNTEIGAGAPSFRCFACWQIVTVTSRTDSAQHRA</sequence>
<name>D2S864_GEOOG</name>
<gene>
    <name evidence="1" type="ordered locus">Gobs_0716</name>
</gene>
<dbReference type="HOGENOM" id="CLU_2464641_0_0_11"/>
<protein>
    <submittedName>
        <fullName evidence="1">Uncharacterized protein</fullName>
    </submittedName>
</protein>